<dbReference type="AlphaFoldDB" id="A0A1S0TU54"/>
<dbReference type="PANTHER" id="PTHR22770">
    <property type="entry name" value="UBIQUITIN CONJUGATING ENZYME 7 INTERACTING PROTEIN-RELATED"/>
    <property type="match status" value="1"/>
</dbReference>
<dbReference type="CDD" id="cd20339">
    <property type="entry name" value="BRcat_RBR_RNF216"/>
    <property type="match status" value="1"/>
</dbReference>
<dbReference type="InterPro" id="IPR047545">
    <property type="entry name" value="BRcat_RBR_RNF216"/>
</dbReference>
<dbReference type="Gene3D" id="2.20.25.20">
    <property type="match status" value="1"/>
</dbReference>
<evidence type="ECO:0000313" key="9">
    <source>
        <dbReference type="EMBL" id="EFO19405.1"/>
    </source>
</evidence>
<dbReference type="Gene3D" id="1.20.120.1750">
    <property type="match status" value="1"/>
</dbReference>
<gene>
    <name evidence="9" type="ORF">LOAG_09089</name>
</gene>
<keyword evidence="3" id="KW-0479">Metal-binding</keyword>
<evidence type="ECO:0000256" key="7">
    <source>
        <dbReference type="ARBA" id="ARBA00022833"/>
    </source>
</evidence>
<evidence type="ECO:0000256" key="5">
    <source>
        <dbReference type="ARBA" id="ARBA00022771"/>
    </source>
</evidence>
<evidence type="ECO:0000256" key="4">
    <source>
        <dbReference type="ARBA" id="ARBA00022737"/>
    </source>
</evidence>
<evidence type="ECO:0000256" key="1">
    <source>
        <dbReference type="ARBA" id="ARBA00004906"/>
    </source>
</evidence>
<dbReference type="SUPFAM" id="SSF57850">
    <property type="entry name" value="RING/U-box"/>
    <property type="match status" value="2"/>
</dbReference>
<dbReference type="PROSITE" id="PS51873">
    <property type="entry name" value="TRIAD"/>
    <property type="match status" value="1"/>
</dbReference>
<dbReference type="EMBL" id="JH712111">
    <property type="protein sequence ID" value="EFO19405.1"/>
    <property type="molecule type" value="Genomic_DNA"/>
</dbReference>
<dbReference type="InterPro" id="IPR051628">
    <property type="entry name" value="LUBAC_E3_Ligases"/>
</dbReference>
<protein>
    <recommendedName>
        <fullName evidence="8">RING-type domain-containing protein</fullName>
    </recommendedName>
</protein>
<dbReference type="CTD" id="9946522"/>
<dbReference type="GeneID" id="9946522"/>
<comment type="pathway">
    <text evidence="1">Protein modification; protein ubiquitination.</text>
</comment>
<dbReference type="GO" id="GO:0008270">
    <property type="term" value="F:zinc ion binding"/>
    <property type="evidence" value="ECO:0007669"/>
    <property type="project" value="UniProtKB-KW"/>
</dbReference>
<reference evidence="9" key="1">
    <citation type="submission" date="2012-04" db="EMBL/GenBank/DDBJ databases">
        <title>The Genome Sequence of Loa loa.</title>
        <authorList>
            <consortium name="The Broad Institute Genome Sequencing Platform"/>
            <consortium name="Broad Institute Genome Sequencing Center for Infectious Disease"/>
            <person name="Nutman T.B."/>
            <person name="Fink D.L."/>
            <person name="Russ C."/>
            <person name="Young S."/>
            <person name="Zeng Q."/>
            <person name="Gargeya S."/>
            <person name="Alvarado L."/>
            <person name="Berlin A."/>
            <person name="Chapman S.B."/>
            <person name="Chen Z."/>
            <person name="Freedman E."/>
            <person name="Gellesch M."/>
            <person name="Goldberg J."/>
            <person name="Griggs A."/>
            <person name="Gujja S."/>
            <person name="Heilman E.R."/>
            <person name="Heiman D."/>
            <person name="Howarth C."/>
            <person name="Mehta T."/>
            <person name="Neiman D."/>
            <person name="Pearson M."/>
            <person name="Roberts A."/>
            <person name="Saif S."/>
            <person name="Shea T."/>
            <person name="Shenoy N."/>
            <person name="Sisk P."/>
            <person name="Stolte C."/>
            <person name="Sykes S."/>
            <person name="White J."/>
            <person name="Yandava C."/>
            <person name="Haas B."/>
            <person name="Henn M.R."/>
            <person name="Nusbaum C."/>
            <person name="Birren B."/>
        </authorList>
    </citation>
    <scope>NUCLEOTIDE SEQUENCE [LARGE SCALE GENOMIC DNA]</scope>
</reference>
<proteinExistence type="predicted"/>
<organism evidence="9">
    <name type="scientific">Loa loa</name>
    <name type="common">Eye worm</name>
    <name type="synonym">Filaria loa</name>
    <dbReference type="NCBI Taxonomy" id="7209"/>
    <lineage>
        <taxon>Eukaryota</taxon>
        <taxon>Metazoa</taxon>
        <taxon>Ecdysozoa</taxon>
        <taxon>Nematoda</taxon>
        <taxon>Chromadorea</taxon>
        <taxon>Rhabditida</taxon>
        <taxon>Spirurina</taxon>
        <taxon>Spiruromorpha</taxon>
        <taxon>Filarioidea</taxon>
        <taxon>Onchocercidae</taxon>
        <taxon>Loa</taxon>
    </lineage>
</organism>
<dbReference type="RefSeq" id="XP_003144666.1">
    <property type="nucleotide sequence ID" value="XM_003144618.1"/>
</dbReference>
<dbReference type="PANTHER" id="PTHR22770:SF47">
    <property type="entry name" value="E3 UBIQUITIN-PROTEIN LIGASE RNF216"/>
    <property type="match status" value="1"/>
</dbReference>
<dbReference type="OrthoDB" id="5794520at2759"/>
<keyword evidence="5" id="KW-0863">Zinc-finger</keyword>
<sequence length="206" mass="23217">MADKILSSKIGNIEFCPFCDSPVTVNNSEDRILLCMNAICQKESCRKCLKESHIPLRCEEVDEEVDFETKKRKFIEERMSEAVIRKCPTCDNRITKETGCNKMTCPCGTFFCYVCNVALPKENPYQHFSNAKGCCRQDTSLEQLHEMAAKRAGLEALRLFHEQNPESVDVKAPNINELAGLKKNEAGNNGLIVTAPSTTRENEKCL</sequence>
<keyword evidence="6" id="KW-0833">Ubl conjugation pathway</keyword>
<dbReference type="Pfam" id="PF26200">
    <property type="entry name" value="Rcat_RNF216"/>
    <property type="match status" value="1"/>
</dbReference>
<evidence type="ECO:0000256" key="3">
    <source>
        <dbReference type="ARBA" id="ARBA00022723"/>
    </source>
</evidence>
<accession>A0A1S0TU54</accession>
<dbReference type="KEGG" id="loa:LOAG_09089"/>
<evidence type="ECO:0000259" key="8">
    <source>
        <dbReference type="PROSITE" id="PS51873"/>
    </source>
</evidence>
<evidence type="ECO:0000256" key="2">
    <source>
        <dbReference type="ARBA" id="ARBA00022679"/>
    </source>
</evidence>
<evidence type="ECO:0000256" key="6">
    <source>
        <dbReference type="ARBA" id="ARBA00022786"/>
    </source>
</evidence>
<dbReference type="InterPro" id="IPR044066">
    <property type="entry name" value="TRIAD_supradom"/>
</dbReference>
<keyword evidence="2" id="KW-0808">Transferase</keyword>
<dbReference type="GO" id="GO:0016740">
    <property type="term" value="F:transferase activity"/>
    <property type="evidence" value="ECO:0007669"/>
    <property type="project" value="UniProtKB-KW"/>
</dbReference>
<keyword evidence="4" id="KW-0677">Repeat</keyword>
<dbReference type="InParanoid" id="A0A1S0TU54"/>
<keyword evidence="7" id="KW-0862">Zinc</keyword>
<name>A0A1S0TU54_LOALO</name>
<feature type="domain" description="RING-type" evidence="8">
    <location>
        <begin position="1"/>
        <end position="138"/>
    </location>
</feature>